<organism evidence="4 7">
    <name type="scientific">Helicobacter pullorum</name>
    <dbReference type="NCBI Taxonomy" id="35818"/>
    <lineage>
        <taxon>Bacteria</taxon>
        <taxon>Pseudomonadati</taxon>
        <taxon>Campylobacterota</taxon>
        <taxon>Epsilonproteobacteria</taxon>
        <taxon>Campylobacterales</taxon>
        <taxon>Helicobacteraceae</taxon>
        <taxon>Helicobacter</taxon>
    </lineage>
</organism>
<dbReference type="InterPro" id="IPR018704">
    <property type="entry name" value="SecYEG/CpoB_TPR"/>
</dbReference>
<gene>
    <name evidence="4" type="ORF">HPU229334_11980</name>
    <name evidence="3" type="ORF">HPU229336_06540</name>
    <name evidence="5" type="ORF">NCTC13156_01328</name>
</gene>
<dbReference type="STRING" id="35818.HPU229336_06540"/>
<dbReference type="EMBL" id="JNOC01000080">
    <property type="protein sequence ID" value="KPH54787.1"/>
    <property type="molecule type" value="Genomic_DNA"/>
</dbReference>
<evidence type="ECO:0000313" key="3">
    <source>
        <dbReference type="EMBL" id="KPH49725.1"/>
    </source>
</evidence>
<keyword evidence="1" id="KW-0812">Transmembrane</keyword>
<proteinExistence type="predicted"/>
<evidence type="ECO:0000313" key="6">
    <source>
        <dbReference type="Proteomes" id="UP000037800"/>
    </source>
</evidence>
<dbReference type="Proteomes" id="UP000037800">
    <property type="component" value="Unassembled WGS sequence"/>
</dbReference>
<evidence type="ECO:0000256" key="1">
    <source>
        <dbReference type="SAM" id="Phobius"/>
    </source>
</evidence>
<accession>A0A0N1MNM0</accession>
<dbReference type="Proteomes" id="UP000037997">
    <property type="component" value="Unassembled WGS sequence"/>
</dbReference>
<dbReference type="Proteomes" id="UP000255269">
    <property type="component" value="Unassembled WGS sequence"/>
</dbReference>
<dbReference type="PATRIC" id="fig|35818.10.peg.1325"/>
<dbReference type="GO" id="GO:0005840">
    <property type="term" value="C:ribosome"/>
    <property type="evidence" value="ECO:0007669"/>
    <property type="project" value="UniProtKB-KW"/>
</dbReference>
<reference evidence="6 7" key="1">
    <citation type="submission" date="2014-06" db="EMBL/GenBank/DDBJ databases">
        <title>Helicobacter pullorum isolates in fresh chicken meat - phenotypic and genotypic features.</title>
        <authorList>
            <person name="Borges V."/>
            <person name="Santos A."/>
            <person name="Correia C.B."/>
            <person name="Saraiva M."/>
            <person name="Menard A."/>
            <person name="Vieira L."/>
            <person name="Sampaio D.A."/>
            <person name="Gomes J.P."/>
            <person name="Oleastro M."/>
        </authorList>
    </citation>
    <scope>NUCLEOTIDE SEQUENCE [LARGE SCALE GENOMIC DNA]</scope>
    <source>
        <strain evidence="4 7">229334/12</strain>
        <strain evidence="3 6">229336/12</strain>
    </source>
</reference>
<dbReference type="RefSeq" id="WP_005023411.1">
    <property type="nucleotide sequence ID" value="NZ_CABKNZ010000038.1"/>
</dbReference>
<keyword evidence="5" id="KW-0687">Ribonucleoprotein</keyword>
<evidence type="ECO:0000313" key="5">
    <source>
        <dbReference type="EMBL" id="STQ88488.1"/>
    </source>
</evidence>
<feature type="domain" description="Ancillary SecYEG translocon subunit/Cell division coordinator CpoB TPR" evidence="2">
    <location>
        <begin position="29"/>
        <end position="173"/>
    </location>
</feature>
<feature type="transmembrane region" description="Helical" evidence="1">
    <location>
        <begin position="36"/>
        <end position="54"/>
    </location>
</feature>
<evidence type="ECO:0000313" key="8">
    <source>
        <dbReference type="Proteomes" id="UP000255269"/>
    </source>
</evidence>
<name>A0A0N1MNM0_9HELI</name>
<keyword evidence="1" id="KW-0472">Membrane</keyword>
<dbReference type="Pfam" id="PF09976">
    <property type="entry name" value="TPR_21"/>
    <property type="match status" value="1"/>
</dbReference>
<sequence length="196" mass="22168">MSLKQNVNYIKEEINSDEKMLEGLIRIESWYKRYKIPLIILVALLVVGGVGYSLNNYYQEQQSQKNAQFYQKALMGDENAIASLKDSQSKLYDLYLFQKALKEQDAKTLKTLESSKDPMIAKLSKQQNASLDKNLQELNSSNSTDLGYLEAAYLEIQKGNIKEAKSILAKIPNDSTIKEIANALEHLTIKGINNAK</sequence>
<evidence type="ECO:0000313" key="7">
    <source>
        <dbReference type="Proteomes" id="UP000037997"/>
    </source>
</evidence>
<evidence type="ECO:0000259" key="2">
    <source>
        <dbReference type="Pfam" id="PF09976"/>
    </source>
</evidence>
<protein>
    <submittedName>
        <fullName evidence="5">50S ribosomal protein L22</fullName>
    </submittedName>
</protein>
<keyword evidence="5" id="KW-0689">Ribosomal protein</keyword>
<evidence type="ECO:0000313" key="4">
    <source>
        <dbReference type="EMBL" id="KPH54787.1"/>
    </source>
</evidence>
<dbReference type="AlphaFoldDB" id="A0A0N1MNM0"/>
<reference evidence="5 8" key="2">
    <citation type="submission" date="2018-06" db="EMBL/GenBank/DDBJ databases">
        <authorList>
            <consortium name="Pathogen Informatics"/>
            <person name="Doyle S."/>
        </authorList>
    </citation>
    <scope>NUCLEOTIDE SEQUENCE [LARGE SCALE GENOMIC DNA]</scope>
    <source>
        <strain evidence="5 8">NCTC13156</strain>
    </source>
</reference>
<dbReference type="EMBL" id="UGJF01000001">
    <property type="protein sequence ID" value="STQ88488.1"/>
    <property type="molecule type" value="Genomic_DNA"/>
</dbReference>
<dbReference type="EMBL" id="JNUR01000043">
    <property type="protein sequence ID" value="KPH49725.1"/>
    <property type="molecule type" value="Genomic_DNA"/>
</dbReference>
<keyword evidence="1" id="KW-1133">Transmembrane helix</keyword>